<gene>
    <name evidence="2" type="ORF">L249_5335</name>
</gene>
<evidence type="ECO:0000256" key="1">
    <source>
        <dbReference type="SAM" id="MobiDB-lite"/>
    </source>
</evidence>
<feature type="compositionally biased region" description="Polar residues" evidence="1">
    <location>
        <begin position="650"/>
        <end position="660"/>
    </location>
</feature>
<organism evidence="2 3">
    <name type="scientific">Ophiocordyceps polyrhachis-furcata BCC 54312</name>
    <dbReference type="NCBI Taxonomy" id="1330021"/>
    <lineage>
        <taxon>Eukaryota</taxon>
        <taxon>Fungi</taxon>
        <taxon>Dikarya</taxon>
        <taxon>Ascomycota</taxon>
        <taxon>Pezizomycotina</taxon>
        <taxon>Sordariomycetes</taxon>
        <taxon>Hypocreomycetidae</taxon>
        <taxon>Hypocreales</taxon>
        <taxon>Ophiocordycipitaceae</taxon>
        <taxon>Ophiocordyceps</taxon>
    </lineage>
</organism>
<feature type="compositionally biased region" description="Polar residues" evidence="1">
    <location>
        <begin position="1"/>
        <end position="12"/>
    </location>
</feature>
<feature type="compositionally biased region" description="Basic and acidic residues" evidence="1">
    <location>
        <begin position="463"/>
        <end position="478"/>
    </location>
</feature>
<feature type="compositionally biased region" description="Basic and acidic residues" evidence="1">
    <location>
        <begin position="489"/>
        <end position="499"/>
    </location>
</feature>
<feature type="compositionally biased region" description="Low complexity" evidence="1">
    <location>
        <begin position="560"/>
        <end position="579"/>
    </location>
</feature>
<evidence type="ECO:0000313" key="2">
    <source>
        <dbReference type="EMBL" id="RCI10923.1"/>
    </source>
</evidence>
<feature type="compositionally biased region" description="Low complexity" evidence="1">
    <location>
        <begin position="151"/>
        <end position="166"/>
    </location>
</feature>
<protein>
    <recommendedName>
        <fullName evidence="4">CRIB domain-containing protein</fullName>
    </recommendedName>
</protein>
<feature type="region of interest" description="Disordered" evidence="1">
    <location>
        <begin position="463"/>
        <end position="513"/>
    </location>
</feature>
<feature type="region of interest" description="Disordered" evidence="1">
    <location>
        <begin position="644"/>
        <end position="665"/>
    </location>
</feature>
<feature type="region of interest" description="Disordered" evidence="1">
    <location>
        <begin position="324"/>
        <end position="396"/>
    </location>
</feature>
<dbReference type="EMBL" id="LKCN02000011">
    <property type="protein sequence ID" value="RCI10923.1"/>
    <property type="molecule type" value="Genomic_DNA"/>
</dbReference>
<feature type="region of interest" description="Disordered" evidence="1">
    <location>
        <begin position="537"/>
        <end position="584"/>
    </location>
</feature>
<dbReference type="Proteomes" id="UP000253664">
    <property type="component" value="Unassembled WGS sequence"/>
</dbReference>
<reference evidence="2 3" key="1">
    <citation type="journal article" date="2015" name="BMC Genomics">
        <title>Insights from the genome of Ophiocordyceps polyrhachis-furcata to pathogenicity and host specificity in insect fungi.</title>
        <authorList>
            <person name="Wichadakul D."/>
            <person name="Kobmoo N."/>
            <person name="Ingsriswang S."/>
            <person name="Tangphatsornruang S."/>
            <person name="Chantasingh D."/>
            <person name="Luangsa-ard J.J."/>
            <person name="Eurwilaichitr L."/>
        </authorList>
    </citation>
    <scope>NUCLEOTIDE SEQUENCE [LARGE SCALE GENOMIC DNA]</scope>
    <source>
        <strain evidence="2 3">BCC 54312</strain>
    </source>
</reference>
<feature type="compositionally biased region" description="Basic residues" evidence="1">
    <location>
        <begin position="60"/>
        <end position="78"/>
    </location>
</feature>
<evidence type="ECO:0000313" key="3">
    <source>
        <dbReference type="Proteomes" id="UP000253664"/>
    </source>
</evidence>
<name>A0A367L916_9HYPO</name>
<feature type="region of interest" description="Disordered" evidence="1">
    <location>
        <begin position="178"/>
        <end position="310"/>
    </location>
</feature>
<feature type="compositionally biased region" description="Acidic residues" evidence="1">
    <location>
        <begin position="340"/>
        <end position="352"/>
    </location>
</feature>
<sequence>MAASSFSQPYQNFSTKSSLSSSFFDHTRSGPSMPGRISSPGIKQPSEDDNSSSNKSFRPLWRRHVRRASRFPRDRGHHATSSESSSQTLFALCQPPPWDHTPLGGLSSSFSPRSSTESSCAPSQHRPESIRAFGKILFHRRAKSKRDGRSRASSASSTYSVDASASSDFSLPAFFSRRKPLRDEPAPKKLHISGPFNFQHLAHRTRSHHSPGPCRRQVSGPTSQPSPDIEPQFDRFQHAAARRPPLLPHNTAPSTASAGLRQLSPLSQHHQPAMPSPGHGRTHPLFTSISSSSPPPAPSPTIERPRTGGSYVRVQPLCLMDLERELPPLPVFRGRRSMSEEEDEKEKEEENEQPSVVGLGLYEPSRQAPPEPTCTMPSRDGHPLSRRPSTASSWHRARQSMVGGCWHRASIASETLGLPDGAAQRRPMVMTEAGGDEDAASFRGSWEDDIDYCYEHEAEADCDFPWDRPSLETAREPNDEVSYGEAESVDSRRNLDSSHHPPGLLLSEDDDRRRHFGSDELAEAYRGWKLRTGCELPRSSASTVTDYSCGSDSTEKRHMSATSSRTTLTRRTASSSTSLDKFSMDSPCVPALESGADCPVPADVVPDLAPLFADRRRGNHKSHASESLLVDEPRLLAGFGSWPRRRRARTANSSTQTPPLTEQCYPLFPRAYSNESSHCRQEEASG</sequence>
<feature type="compositionally biased region" description="Low complexity" evidence="1">
    <location>
        <begin position="13"/>
        <end position="24"/>
    </location>
</feature>
<feature type="region of interest" description="Disordered" evidence="1">
    <location>
        <begin position="1"/>
        <end position="166"/>
    </location>
</feature>
<proteinExistence type="predicted"/>
<accession>A0A367L916</accession>
<keyword evidence="3" id="KW-1185">Reference proteome</keyword>
<comment type="caution">
    <text evidence="2">The sequence shown here is derived from an EMBL/GenBank/DDBJ whole genome shotgun (WGS) entry which is preliminary data.</text>
</comment>
<dbReference type="AlphaFoldDB" id="A0A367L916"/>
<dbReference type="STRING" id="1330021.A0A367L916"/>
<feature type="compositionally biased region" description="Polar residues" evidence="1">
    <location>
        <begin position="79"/>
        <end position="89"/>
    </location>
</feature>
<dbReference type="OrthoDB" id="5237293at2759"/>
<evidence type="ECO:0008006" key="4">
    <source>
        <dbReference type="Google" id="ProtNLM"/>
    </source>
</evidence>
<feature type="compositionally biased region" description="Low complexity" evidence="1">
    <location>
        <begin position="107"/>
        <end position="119"/>
    </location>
</feature>
<feature type="compositionally biased region" description="Polar residues" evidence="1">
    <location>
        <begin position="539"/>
        <end position="552"/>
    </location>
</feature>